<protein>
    <submittedName>
        <fullName evidence="1">Uncharacterized protein</fullName>
    </submittedName>
</protein>
<sequence>MQPTEGILGFCC</sequence>
<proteinExistence type="predicted"/>
<name>A0A0E9VFY7_ANGAN</name>
<evidence type="ECO:0000313" key="1">
    <source>
        <dbReference type="EMBL" id="JAH76992.1"/>
    </source>
</evidence>
<accession>A0A0E9VFY7</accession>
<organism evidence="1">
    <name type="scientific">Anguilla anguilla</name>
    <name type="common">European freshwater eel</name>
    <name type="synonym">Muraena anguilla</name>
    <dbReference type="NCBI Taxonomy" id="7936"/>
    <lineage>
        <taxon>Eukaryota</taxon>
        <taxon>Metazoa</taxon>
        <taxon>Chordata</taxon>
        <taxon>Craniata</taxon>
        <taxon>Vertebrata</taxon>
        <taxon>Euteleostomi</taxon>
        <taxon>Actinopterygii</taxon>
        <taxon>Neopterygii</taxon>
        <taxon>Teleostei</taxon>
        <taxon>Anguilliformes</taxon>
        <taxon>Anguillidae</taxon>
        <taxon>Anguilla</taxon>
    </lineage>
</organism>
<reference evidence="1" key="1">
    <citation type="submission" date="2014-11" db="EMBL/GenBank/DDBJ databases">
        <authorList>
            <person name="Amaro Gonzalez C."/>
        </authorList>
    </citation>
    <scope>NUCLEOTIDE SEQUENCE</scope>
</reference>
<dbReference type="EMBL" id="GBXM01031585">
    <property type="protein sequence ID" value="JAH76992.1"/>
    <property type="molecule type" value="Transcribed_RNA"/>
</dbReference>
<reference evidence="1" key="2">
    <citation type="journal article" date="2015" name="Fish Shellfish Immunol.">
        <title>Early steps in the European eel (Anguilla anguilla)-Vibrio vulnificus interaction in the gills: Role of the RtxA13 toxin.</title>
        <authorList>
            <person name="Callol A."/>
            <person name="Pajuelo D."/>
            <person name="Ebbesson L."/>
            <person name="Teles M."/>
            <person name="MacKenzie S."/>
            <person name="Amaro C."/>
        </authorList>
    </citation>
    <scope>NUCLEOTIDE SEQUENCE</scope>
</reference>